<evidence type="ECO:0000313" key="1">
    <source>
        <dbReference type="EMBL" id="CAH1401174.1"/>
    </source>
</evidence>
<name>A0A9P0HFL4_NEZVI</name>
<organism evidence="1 2">
    <name type="scientific">Nezara viridula</name>
    <name type="common">Southern green stink bug</name>
    <name type="synonym">Cimex viridulus</name>
    <dbReference type="NCBI Taxonomy" id="85310"/>
    <lineage>
        <taxon>Eukaryota</taxon>
        <taxon>Metazoa</taxon>
        <taxon>Ecdysozoa</taxon>
        <taxon>Arthropoda</taxon>
        <taxon>Hexapoda</taxon>
        <taxon>Insecta</taxon>
        <taxon>Pterygota</taxon>
        <taxon>Neoptera</taxon>
        <taxon>Paraneoptera</taxon>
        <taxon>Hemiptera</taxon>
        <taxon>Heteroptera</taxon>
        <taxon>Panheteroptera</taxon>
        <taxon>Pentatomomorpha</taxon>
        <taxon>Pentatomoidea</taxon>
        <taxon>Pentatomidae</taxon>
        <taxon>Pentatominae</taxon>
        <taxon>Nezara</taxon>
    </lineage>
</organism>
<gene>
    <name evidence="1" type="ORF">NEZAVI_LOCUS10251</name>
</gene>
<dbReference type="Proteomes" id="UP001152798">
    <property type="component" value="Chromosome 5"/>
</dbReference>
<reference evidence="1" key="1">
    <citation type="submission" date="2022-01" db="EMBL/GenBank/DDBJ databases">
        <authorList>
            <person name="King R."/>
        </authorList>
    </citation>
    <scope>NUCLEOTIDE SEQUENCE</scope>
</reference>
<dbReference type="AlphaFoldDB" id="A0A9P0HFL4"/>
<evidence type="ECO:0000313" key="2">
    <source>
        <dbReference type="Proteomes" id="UP001152798"/>
    </source>
</evidence>
<dbReference type="OrthoDB" id="10446988at2759"/>
<keyword evidence="2" id="KW-1185">Reference proteome</keyword>
<sequence length="182" mass="20492">MRNRRQESKNQEVGCCLPIADPWLAMQMLLGRGESKMAASHRSKDIISSLLENVLGSWDSSHCSSGSSHHLCVILNQQEETDPCISLVIVYYTINRHYDAAVASRHVSIRSYIIRDRLMATMSRSVSNQLLFRAFVPPIGEEVDIDDPSISVHLPRYTSAIIRAGRGPLKNKKQQDTYALRP</sequence>
<proteinExistence type="predicted"/>
<accession>A0A9P0HFL4</accession>
<protein>
    <submittedName>
        <fullName evidence="1">Uncharacterized protein</fullName>
    </submittedName>
</protein>
<dbReference type="EMBL" id="OV725081">
    <property type="protein sequence ID" value="CAH1401174.1"/>
    <property type="molecule type" value="Genomic_DNA"/>
</dbReference>